<reference evidence="2" key="1">
    <citation type="submission" date="2023-06" db="EMBL/GenBank/DDBJ databases">
        <title>Conoideocrella luteorostrata (Hypocreales: Clavicipitaceae), a potential biocontrol fungus for elongate hemlock scale in United States Christmas tree production areas.</title>
        <authorList>
            <person name="Barrett H."/>
            <person name="Lovett B."/>
            <person name="Macias A.M."/>
            <person name="Stajich J.E."/>
            <person name="Kasson M.T."/>
        </authorList>
    </citation>
    <scope>NUCLEOTIDE SEQUENCE</scope>
    <source>
        <strain evidence="2">ARSEF 14590</strain>
    </source>
</reference>
<evidence type="ECO:0000313" key="3">
    <source>
        <dbReference type="Proteomes" id="UP001251528"/>
    </source>
</evidence>
<feature type="region of interest" description="Disordered" evidence="1">
    <location>
        <begin position="1"/>
        <end position="538"/>
    </location>
</feature>
<feature type="compositionally biased region" description="Polar residues" evidence="1">
    <location>
        <begin position="183"/>
        <end position="194"/>
    </location>
</feature>
<dbReference type="AlphaFoldDB" id="A0AAJ0CJH7"/>
<keyword evidence="3" id="KW-1185">Reference proteome</keyword>
<gene>
    <name evidence="2" type="ORF">QQS21_008169</name>
</gene>
<evidence type="ECO:0000313" key="2">
    <source>
        <dbReference type="EMBL" id="KAK2594114.1"/>
    </source>
</evidence>
<feature type="compositionally biased region" description="Polar residues" evidence="1">
    <location>
        <begin position="484"/>
        <end position="496"/>
    </location>
</feature>
<feature type="compositionally biased region" description="Low complexity" evidence="1">
    <location>
        <begin position="420"/>
        <end position="433"/>
    </location>
</feature>
<feature type="compositionally biased region" description="Polar residues" evidence="1">
    <location>
        <begin position="150"/>
        <end position="160"/>
    </location>
</feature>
<dbReference type="Proteomes" id="UP001251528">
    <property type="component" value="Unassembled WGS sequence"/>
</dbReference>
<sequence length="671" mass="70996">MLGLQAPPGEPLSGGRSRYSKALPSVPIPVANDINLPPPPLPSKDTTPNHQLPSPRVNADNKSVKSIARKPVGSSLSKPGTPLPETPSVISPLRTSSSSTGSMAIPRRPVGGTLQPPVLPTLVVPPEPSPTDSINSLLSAYSREPDAPMSGSTYTTASTKHSFRDSGSRSPSTREESPAGGYKSSQTLPSTVKSGSGPAPPAKDDELYSQPKPLPSAPLPNQTSAPRPEIWKRRPQTTEKNKELPDLKLNYSHGSTASISSIQTAVIKASSDNSAESKSGSKSAEEKDKPSPPRLPVIGLPGRNVRPAAKDTAQDTTKPMGKAISKVAGIKDQWEASSKTPDAKGFPTRTDSKRPPTPEYRTGDIDPPLALSENVTKPASPISATGSPKEGARADTSKDLRQQQFSLPKATIKSAVGLAPTPTSKFPSSTPQSGFESRLTSATPDLRLATSLQDLRRGGPSPPGEDSAHSARRPYLPPNDRSRGPSTSPDSGLSRTPPSGPNGLGLSSGAPRRPGTASGGSDPRIVYSETQGPMYRGRDGTLYAEMKNTGVPDPKASYFPIQTDKPLGPGTIIASRPLNQSHFNCFQKHKVMNRRSNRHCPLTCQTCDRADVEDRWVCTFCHLRICETCLRALNGHQRILRSLVDQLGTSTPLSLSSASRPGSALGLELPA</sequence>
<feature type="compositionally biased region" description="Polar residues" evidence="1">
    <location>
        <begin position="373"/>
        <end position="386"/>
    </location>
</feature>
<feature type="compositionally biased region" description="Polar residues" evidence="1">
    <location>
        <begin position="651"/>
        <end position="660"/>
    </location>
</feature>
<name>A0AAJ0CJH7_9HYPO</name>
<feature type="compositionally biased region" description="Basic and acidic residues" evidence="1">
    <location>
        <begin position="350"/>
        <end position="364"/>
    </location>
</feature>
<evidence type="ECO:0000256" key="1">
    <source>
        <dbReference type="SAM" id="MobiDB-lite"/>
    </source>
</evidence>
<proteinExistence type="predicted"/>
<protein>
    <submittedName>
        <fullName evidence="2">Uncharacterized protein</fullName>
    </submittedName>
</protein>
<feature type="compositionally biased region" description="Low complexity" evidence="1">
    <location>
        <begin position="268"/>
        <end position="282"/>
    </location>
</feature>
<dbReference type="EMBL" id="JASWJB010000180">
    <property type="protein sequence ID" value="KAK2594114.1"/>
    <property type="molecule type" value="Genomic_DNA"/>
</dbReference>
<feature type="compositionally biased region" description="Low complexity" evidence="1">
    <location>
        <begin position="88"/>
        <end position="102"/>
    </location>
</feature>
<feature type="compositionally biased region" description="Pro residues" evidence="1">
    <location>
        <begin position="117"/>
        <end position="129"/>
    </location>
</feature>
<feature type="compositionally biased region" description="Basic and acidic residues" evidence="1">
    <location>
        <begin position="390"/>
        <end position="401"/>
    </location>
</feature>
<feature type="compositionally biased region" description="Polar residues" evidence="1">
    <location>
        <begin position="252"/>
        <end position="264"/>
    </location>
</feature>
<accession>A0AAJ0CJH7</accession>
<comment type="caution">
    <text evidence="2">The sequence shown here is derived from an EMBL/GenBank/DDBJ whole genome shotgun (WGS) entry which is preliminary data.</text>
</comment>
<feature type="compositionally biased region" description="Basic and acidic residues" evidence="1">
    <location>
        <begin position="229"/>
        <end position="246"/>
    </location>
</feature>
<feature type="region of interest" description="Disordered" evidence="1">
    <location>
        <begin position="651"/>
        <end position="671"/>
    </location>
</feature>
<feature type="compositionally biased region" description="Polar residues" evidence="1">
    <location>
        <begin position="434"/>
        <end position="443"/>
    </location>
</feature>
<feature type="compositionally biased region" description="Basic and acidic residues" evidence="1">
    <location>
        <begin position="162"/>
        <end position="177"/>
    </location>
</feature>
<organism evidence="2 3">
    <name type="scientific">Conoideocrella luteorostrata</name>
    <dbReference type="NCBI Taxonomy" id="1105319"/>
    <lineage>
        <taxon>Eukaryota</taxon>
        <taxon>Fungi</taxon>
        <taxon>Dikarya</taxon>
        <taxon>Ascomycota</taxon>
        <taxon>Pezizomycotina</taxon>
        <taxon>Sordariomycetes</taxon>
        <taxon>Hypocreomycetidae</taxon>
        <taxon>Hypocreales</taxon>
        <taxon>Clavicipitaceae</taxon>
        <taxon>Conoideocrella</taxon>
    </lineage>
</organism>